<dbReference type="Proteomes" id="UP000386847">
    <property type="component" value="Chromosome"/>
</dbReference>
<dbReference type="InterPro" id="IPR036249">
    <property type="entry name" value="Thioredoxin-like_sf"/>
</dbReference>
<dbReference type="KEGG" id="rain:Rai3103_09990"/>
<dbReference type="AlphaFoldDB" id="A0A5Q2FAK7"/>
<proteinExistence type="predicted"/>
<evidence type="ECO:0000256" key="1">
    <source>
        <dbReference type="SAM" id="MobiDB-lite"/>
    </source>
</evidence>
<dbReference type="Pfam" id="PF05768">
    <property type="entry name" value="Glrx-like"/>
    <property type="match status" value="1"/>
</dbReference>
<evidence type="ECO:0000313" key="3">
    <source>
        <dbReference type="Proteomes" id="UP000386847"/>
    </source>
</evidence>
<dbReference type="InterPro" id="IPR008554">
    <property type="entry name" value="Glutaredoxin-like"/>
</dbReference>
<dbReference type="EMBL" id="CP045725">
    <property type="protein sequence ID" value="QGF23952.1"/>
    <property type="molecule type" value="Genomic_DNA"/>
</dbReference>
<dbReference type="Gene3D" id="3.40.30.10">
    <property type="entry name" value="Glutaredoxin"/>
    <property type="match status" value="1"/>
</dbReference>
<keyword evidence="3" id="KW-1185">Reference proteome</keyword>
<dbReference type="SUPFAM" id="SSF52833">
    <property type="entry name" value="Thioredoxin-like"/>
    <property type="match status" value="1"/>
</dbReference>
<name>A0A5Q2FAK7_9ACTN</name>
<accession>A0A5Q2FAK7</accession>
<reference evidence="2 3" key="1">
    <citation type="submission" date="2019-10" db="EMBL/GenBank/DDBJ databases">
        <title>Genomic analysis of Raineyella sp. CBA3103.</title>
        <authorList>
            <person name="Roh S.W."/>
        </authorList>
    </citation>
    <scope>NUCLEOTIDE SEQUENCE [LARGE SCALE GENOMIC DNA]</scope>
    <source>
        <strain evidence="2 3">CBA3103</strain>
    </source>
</reference>
<organism evidence="2 3">
    <name type="scientific">Raineyella fluvialis</name>
    <dbReference type="NCBI Taxonomy" id="2662261"/>
    <lineage>
        <taxon>Bacteria</taxon>
        <taxon>Bacillati</taxon>
        <taxon>Actinomycetota</taxon>
        <taxon>Actinomycetes</taxon>
        <taxon>Propionibacteriales</taxon>
        <taxon>Propionibacteriaceae</taxon>
        <taxon>Raineyella</taxon>
    </lineage>
</organism>
<sequence length="112" mass="12229">MTPRWIPRWGRGDAPSAGSEEHAGGTPTGARVRVLSRVGCHLCDDLLVVVDEVCRRRQEAYDVTDVDDDPALRARYGDLVPVVFVDGAQFATWRVDAAALDAALSQPRQGVR</sequence>
<gene>
    <name evidence="2" type="ORF">Rai3103_09990</name>
</gene>
<feature type="region of interest" description="Disordered" evidence="1">
    <location>
        <begin position="1"/>
        <end position="28"/>
    </location>
</feature>
<protein>
    <submittedName>
        <fullName evidence="2">Glutaredoxin family protein</fullName>
    </submittedName>
</protein>
<evidence type="ECO:0000313" key="2">
    <source>
        <dbReference type="EMBL" id="QGF23952.1"/>
    </source>
</evidence>